<gene>
    <name evidence="2" type="ORF">HG543_34575</name>
</gene>
<feature type="region of interest" description="Disordered" evidence="1">
    <location>
        <begin position="109"/>
        <end position="128"/>
    </location>
</feature>
<keyword evidence="3" id="KW-1185">Reference proteome</keyword>
<dbReference type="Proteomes" id="UP000518300">
    <property type="component" value="Unassembled WGS sequence"/>
</dbReference>
<dbReference type="EMBL" id="JABBJJ010000215">
    <property type="protein sequence ID" value="NMO19949.1"/>
    <property type="molecule type" value="Genomic_DNA"/>
</dbReference>
<evidence type="ECO:0000313" key="3">
    <source>
        <dbReference type="Proteomes" id="UP000518300"/>
    </source>
</evidence>
<reference evidence="2 3" key="1">
    <citation type="submission" date="2020-04" db="EMBL/GenBank/DDBJ databases">
        <title>Draft genome of Pyxidicoccus fallax type strain.</title>
        <authorList>
            <person name="Whitworth D.E."/>
        </authorList>
    </citation>
    <scope>NUCLEOTIDE SEQUENCE [LARGE SCALE GENOMIC DNA]</scope>
    <source>
        <strain evidence="2 3">DSM 14698</strain>
    </source>
</reference>
<evidence type="ECO:0000313" key="2">
    <source>
        <dbReference type="EMBL" id="NMO19949.1"/>
    </source>
</evidence>
<organism evidence="2 3">
    <name type="scientific">Pyxidicoccus fallax</name>
    <dbReference type="NCBI Taxonomy" id="394095"/>
    <lineage>
        <taxon>Bacteria</taxon>
        <taxon>Pseudomonadati</taxon>
        <taxon>Myxococcota</taxon>
        <taxon>Myxococcia</taxon>
        <taxon>Myxococcales</taxon>
        <taxon>Cystobacterineae</taxon>
        <taxon>Myxococcaceae</taxon>
        <taxon>Pyxidicoccus</taxon>
    </lineage>
</organism>
<dbReference type="RefSeq" id="WP_169349186.1">
    <property type="nucleotide sequence ID" value="NZ_JABBJJ010000215.1"/>
</dbReference>
<dbReference type="AlphaFoldDB" id="A0A848LQJ5"/>
<name>A0A848LQJ5_9BACT</name>
<evidence type="ECO:0000256" key="1">
    <source>
        <dbReference type="SAM" id="MobiDB-lite"/>
    </source>
</evidence>
<proteinExistence type="predicted"/>
<protein>
    <submittedName>
        <fullName evidence="2">Uncharacterized protein</fullName>
    </submittedName>
</protein>
<sequence>MEIPFDRINREERAACAHLFRLLHEGLATAPQASAMARVLAVLHERGLDVPTEAAGAVVLTEVALIRDAYESWKDSDVSSRMDDLVGLVAEGRPHTRWSQLAPVLRDPRQTHPAQVRSKADRLSIGVGPEGTLPGSPLDVQNRTVYGTLQGVFNAKPDLALVLPSRLIVFEAKLTEAFDNEQFERTRLLARLWASPLLHGYLGFSSQPPVSVEKLGDEGTGATLTWQDLLRIAAERYPPNDRTYIALRTVVDLLAARRRPTRLPAGSVRPSAGESPRGSHEMGITRAALLDAKARVAERLRTDTAFEDGKVESLDRWMEPLPPTAEAWVRELRRCNAEPWAFHAAAWLLREAAPAPGPTEIVSGDMEVGRDEVRVIPGGLRVEGHLSIVGTLLVLGDAEVTGLVRDSDPDSRVAIAGSLRCGSLVTDGAFFVGGDLVAKDLIHGFHNDKSLMVSGGIRARLFLGEDHDIRFGGDLETELGSDEDFFRNDELLTRVRQWLVDEVVDANGLRRDALIACLRDGRSIFRRK</sequence>
<accession>A0A848LQJ5</accession>
<comment type="caution">
    <text evidence="2">The sequence shown here is derived from an EMBL/GenBank/DDBJ whole genome shotgun (WGS) entry which is preliminary data.</text>
</comment>